<keyword evidence="2" id="KW-1185">Reference proteome</keyword>
<protein>
    <submittedName>
        <fullName evidence="1">Uncharacterized protein</fullName>
    </submittedName>
</protein>
<evidence type="ECO:0000313" key="2">
    <source>
        <dbReference type="Proteomes" id="UP000828941"/>
    </source>
</evidence>
<reference evidence="1 2" key="1">
    <citation type="journal article" date="2022" name="DNA Res.">
        <title>Chromosomal-level genome assembly of the orchid tree Bauhinia variegata (Leguminosae; Cercidoideae) supports the allotetraploid origin hypothesis of Bauhinia.</title>
        <authorList>
            <person name="Zhong Y."/>
            <person name="Chen Y."/>
            <person name="Zheng D."/>
            <person name="Pang J."/>
            <person name="Liu Y."/>
            <person name="Luo S."/>
            <person name="Meng S."/>
            <person name="Qian L."/>
            <person name="Wei D."/>
            <person name="Dai S."/>
            <person name="Zhou R."/>
        </authorList>
    </citation>
    <scope>NUCLEOTIDE SEQUENCE [LARGE SCALE GENOMIC DNA]</scope>
    <source>
        <strain evidence="1">BV-YZ2020</strain>
    </source>
</reference>
<proteinExistence type="predicted"/>
<sequence length="1207" mass="136590">MTKTSTTKSSSSWNIWSDRVVAVRELRFSLEGDVIENDIGGVSMNDNVTERDFLRTEGDPAAAGYTIKEAVALSRSVVPAQRALAWHILSSVLERALHNICEDQADHTVRNGNRVDKSVDWEAVWAYALGPEPELILSLRICLDDNHYSVVLACAKVVQCVLSYDVNEKFFDVSEKIASNDKDIYTAPVFRSKSDIDDGFFHGGFWKYSAKPSNILPFREDSMDDETEGKHTIQDDIVVAGQDFTAGLVRMGILPKLRYLLETDPTVALEECLVSILVAIARHSPSCANAILECDRLIQTIVHRFTVDNVEVRYSMIKFVILFKVLARTDQKNCLEFLKNGYFQIMTWHLYNYPSSVDHWVKLGKEKCKLSSALIVEQMRFWKVCIQYGYCVSNFSDLFPALCLWLNPPSFKKLTENNILSEFTSLSREVYLVLESLARRLPNFFSQQRLSHHLPEDSGDDRGVWSWSYVTPMVDLALKWIATRNDTEVTRLFEEQKGRDDCPFQDLSVTPLLWVYAAASHMLFSVLERVTPEDTISMHVTGGLVPWLPEFVPKIGLELIKYWLQGFSVSFGTECRREPDGVEPFIKELIYLRQKNDHEMSLASVCCLNGMVKIINAIDNLIQSAKTGICSLPCKEQSLSKEGKLLQDGIISGFMVELRFVLDVFMNLVASRWHSVQSIETFGRGGPAPGVGIGWGAPGGGFWSEDVLLAQTDAMFLIHLLETFQNALIDTQIAEGTTFDMQRFNSALGLCLTAGPKETVVIEKALDFLLHVPFLKYLDLCIRQVFRSRSKTIRWQYEEEDYLHFSKMLSSHFKRRWLSGKVKSKPTGNSCTRIKTSQKDKTQLDTIYEESALTNPSHTSLIVEWARQRLPLPIHSYLSPISTITLSKQSGPQKVSGLHNLQDCGDFLEVAKSGLFFVLGVEALSILQGTIPSPVRHVSLTWKLHSLSVNFLVGMEVLEQEQSRETFEALHDLYGELLDKARFTRREGVISDDKNHHELLRFRSEIHESYSTFIEVLVEQFSAVSYGDLIFGRQVALYLHRCVESSVRLAAWNALSNSLVLDLLPPLEKCLSGAQGYLQPIEDDEGVLEAYVKSWTSGALDKAAIRGSVAYTLVVHHLSSFMFDVCPTDKLMLRNRLARLLLRDYAQNQQHEGMLLNLINSNKPSLSDMVEQQKWMEARFVVLVEACEGNSLLLTRVNKLKAIIENC</sequence>
<organism evidence="1 2">
    <name type="scientific">Bauhinia variegata</name>
    <name type="common">Purple orchid tree</name>
    <name type="synonym">Phanera variegata</name>
    <dbReference type="NCBI Taxonomy" id="167791"/>
    <lineage>
        <taxon>Eukaryota</taxon>
        <taxon>Viridiplantae</taxon>
        <taxon>Streptophyta</taxon>
        <taxon>Embryophyta</taxon>
        <taxon>Tracheophyta</taxon>
        <taxon>Spermatophyta</taxon>
        <taxon>Magnoliopsida</taxon>
        <taxon>eudicotyledons</taxon>
        <taxon>Gunneridae</taxon>
        <taxon>Pentapetalae</taxon>
        <taxon>rosids</taxon>
        <taxon>fabids</taxon>
        <taxon>Fabales</taxon>
        <taxon>Fabaceae</taxon>
        <taxon>Cercidoideae</taxon>
        <taxon>Cercideae</taxon>
        <taxon>Bauhiniinae</taxon>
        <taxon>Bauhinia</taxon>
    </lineage>
</organism>
<comment type="caution">
    <text evidence="1">The sequence shown here is derived from an EMBL/GenBank/DDBJ whole genome shotgun (WGS) entry which is preliminary data.</text>
</comment>
<accession>A0ACB9KKR8</accession>
<evidence type="ECO:0000313" key="1">
    <source>
        <dbReference type="EMBL" id="KAI4297816.1"/>
    </source>
</evidence>
<gene>
    <name evidence="1" type="ORF">L6164_037681</name>
</gene>
<dbReference type="Proteomes" id="UP000828941">
    <property type="component" value="Chromosome 14"/>
</dbReference>
<name>A0ACB9KKR8_BAUVA</name>
<dbReference type="EMBL" id="CM039439">
    <property type="protein sequence ID" value="KAI4297816.1"/>
    <property type="molecule type" value="Genomic_DNA"/>
</dbReference>